<evidence type="ECO:0000313" key="3">
    <source>
        <dbReference type="Proteomes" id="UP000310532"/>
    </source>
</evidence>
<dbReference type="AlphaFoldDB" id="A0A4S2AVA1"/>
<organism evidence="2 3">
    <name type="scientific">Bacteroides muris</name>
    <name type="common">ex Afrizal et al. 2022</name>
    <dbReference type="NCBI Taxonomy" id="2516960"/>
    <lineage>
        <taxon>Bacteria</taxon>
        <taxon>Pseudomonadati</taxon>
        <taxon>Bacteroidota</taxon>
        <taxon>Bacteroidia</taxon>
        <taxon>Bacteroidales</taxon>
        <taxon>Bacteroidaceae</taxon>
        <taxon>Bacteroides</taxon>
    </lineage>
</organism>
<reference evidence="2 3" key="1">
    <citation type="submission" date="2019-04" db="EMBL/GenBank/DDBJ databases">
        <title>Microbes associate with the intestines of laboratory mice.</title>
        <authorList>
            <person name="Navarre W."/>
            <person name="Wong E."/>
            <person name="Huang K."/>
            <person name="Tropini C."/>
            <person name="Ng K."/>
            <person name="Yu B."/>
        </authorList>
    </citation>
    <scope>NUCLEOTIDE SEQUENCE [LARGE SCALE GENOMIC DNA]</scope>
    <source>
        <strain evidence="2 3">NM69_E16B</strain>
    </source>
</reference>
<evidence type="ECO:0000259" key="1">
    <source>
        <dbReference type="Pfam" id="PF13302"/>
    </source>
</evidence>
<dbReference type="Gene3D" id="3.40.630.30">
    <property type="match status" value="1"/>
</dbReference>
<dbReference type="SUPFAM" id="SSF55729">
    <property type="entry name" value="Acyl-CoA N-acyltransferases (Nat)"/>
    <property type="match status" value="1"/>
</dbReference>
<dbReference type="InterPro" id="IPR000182">
    <property type="entry name" value="GNAT_dom"/>
</dbReference>
<keyword evidence="3" id="KW-1185">Reference proteome</keyword>
<comment type="caution">
    <text evidence="2">The sequence shown here is derived from an EMBL/GenBank/DDBJ whole genome shotgun (WGS) entry which is preliminary data.</text>
</comment>
<dbReference type="Proteomes" id="UP000310532">
    <property type="component" value="Unassembled WGS sequence"/>
</dbReference>
<feature type="domain" description="N-acetyltransferase" evidence="1">
    <location>
        <begin position="31"/>
        <end position="140"/>
    </location>
</feature>
<dbReference type="RefSeq" id="WP_136010401.1">
    <property type="nucleotide sequence ID" value="NZ_SRYZ01000022.1"/>
</dbReference>
<dbReference type="EMBL" id="SRYZ01000022">
    <property type="protein sequence ID" value="TGY04932.1"/>
    <property type="molecule type" value="Genomic_DNA"/>
</dbReference>
<dbReference type="GO" id="GO:0016747">
    <property type="term" value="F:acyltransferase activity, transferring groups other than amino-acyl groups"/>
    <property type="evidence" value="ECO:0007669"/>
    <property type="project" value="InterPro"/>
</dbReference>
<sequence length="207" mass="25024">MISIDRNTIYKTPRYSFKNFVQLSFEEKLNVLNWRNDINVRQWMYHSEVLQLDDHLKFVDGLSMRDDCYYWLVYDENEPIGVMNVTGVDKESDKAELGYYLVPGLCGEGFFFVRECFFFFFEILKIKTFYGAVNEDNSEAIMLDRFFGCEFLSFKTLRQNEKEIRYWVCDDYSPMDFLEKYKLDVIDYIKYVKDENRKIRSRLCKSI</sequence>
<gene>
    <name evidence="2" type="ORF">E5355_10930</name>
</gene>
<dbReference type="Pfam" id="PF13302">
    <property type="entry name" value="Acetyltransf_3"/>
    <property type="match status" value="1"/>
</dbReference>
<proteinExistence type="predicted"/>
<keyword evidence="2" id="KW-0808">Transferase</keyword>
<name>A0A4S2AVA1_9BACE</name>
<accession>A0A4S2AVA1</accession>
<evidence type="ECO:0000313" key="2">
    <source>
        <dbReference type="EMBL" id="TGY04932.1"/>
    </source>
</evidence>
<protein>
    <submittedName>
        <fullName evidence="2">GNAT family N-acetyltransferase</fullName>
    </submittedName>
</protein>
<dbReference type="InterPro" id="IPR016181">
    <property type="entry name" value="Acyl_CoA_acyltransferase"/>
</dbReference>